<gene>
    <name evidence="1" type="ORF">AN396_10795</name>
</gene>
<evidence type="ECO:0000313" key="1">
    <source>
        <dbReference type="EMBL" id="ONI38340.1"/>
    </source>
</evidence>
<accession>A0ACC8X8K8</accession>
<name>A0ACC8X8K8_9FIRM</name>
<reference evidence="1" key="1">
    <citation type="submission" date="2016-08" db="EMBL/GenBank/DDBJ databases">
        <authorList>
            <person name="Ngugi D.K."/>
            <person name="Miyake S."/>
            <person name="Stingl U."/>
        </authorList>
    </citation>
    <scope>NUCLEOTIDE SEQUENCE</scope>
    <source>
        <strain evidence="1">SCG-B11WGA-EpuloA1</strain>
    </source>
</reference>
<keyword evidence="2" id="KW-1185">Reference proteome</keyword>
<evidence type="ECO:0000313" key="2">
    <source>
        <dbReference type="Proteomes" id="UP000188605"/>
    </source>
</evidence>
<organism evidence="1 2">
    <name type="scientific">Candidatus Epulonipiscium fishelsonii</name>
    <dbReference type="NCBI Taxonomy" id="77094"/>
    <lineage>
        <taxon>Bacteria</taxon>
        <taxon>Bacillati</taxon>
        <taxon>Bacillota</taxon>
        <taxon>Clostridia</taxon>
        <taxon>Lachnospirales</taxon>
        <taxon>Lachnospiraceae</taxon>
        <taxon>Candidatus Epulonipiscium</taxon>
    </lineage>
</organism>
<dbReference type="EMBL" id="LJDB01000089">
    <property type="protein sequence ID" value="ONI38340.1"/>
    <property type="molecule type" value="Genomic_DNA"/>
</dbReference>
<comment type="caution">
    <text evidence="1">The sequence shown here is derived from an EMBL/GenBank/DDBJ whole genome shotgun (WGS) entry which is preliminary data.</text>
</comment>
<proteinExistence type="predicted"/>
<dbReference type="Proteomes" id="UP000188605">
    <property type="component" value="Unassembled WGS sequence"/>
</dbReference>
<sequence>MINIREATIDDLEYIVNFNSLLAQETEDKELDKKVLTRGVKYLLENEQYGIYHVAEKENKVVGQVMYTFEWSDWRNGLFLWIQSVYVDKNYRQQGVFTRLYNQVKSICDKNDNIVGIRLYAEKENDIAQQVYTKLGMNKCHYDMFEYEK</sequence>
<protein>
    <submittedName>
        <fullName evidence="1">GNAT family N-acetyltransferase</fullName>
    </submittedName>
</protein>